<evidence type="ECO:0000313" key="2">
    <source>
        <dbReference type="Proteomes" id="UP000294933"/>
    </source>
</evidence>
<dbReference type="VEuPathDB" id="FungiDB:BD410DRAFT_840029"/>
<evidence type="ECO:0000313" key="1">
    <source>
        <dbReference type="EMBL" id="TDL22233.1"/>
    </source>
</evidence>
<dbReference type="Pfam" id="PF14441">
    <property type="entry name" value="OTT_1508_deam"/>
    <property type="match status" value="1"/>
</dbReference>
<organism evidence="1 2">
    <name type="scientific">Rickenella mellea</name>
    <dbReference type="NCBI Taxonomy" id="50990"/>
    <lineage>
        <taxon>Eukaryota</taxon>
        <taxon>Fungi</taxon>
        <taxon>Dikarya</taxon>
        <taxon>Basidiomycota</taxon>
        <taxon>Agaricomycotina</taxon>
        <taxon>Agaricomycetes</taxon>
        <taxon>Hymenochaetales</taxon>
        <taxon>Rickenellaceae</taxon>
        <taxon>Rickenella</taxon>
    </lineage>
</organism>
<proteinExistence type="predicted"/>
<keyword evidence="2" id="KW-1185">Reference proteome</keyword>
<name>A0A4Y7Q3J7_9AGAM</name>
<dbReference type="STRING" id="50990.A0A4Y7Q3J7"/>
<dbReference type="AlphaFoldDB" id="A0A4Y7Q3J7"/>
<accession>A0A4Y7Q3J7</accession>
<dbReference type="EMBL" id="ML170176">
    <property type="protein sequence ID" value="TDL22233.1"/>
    <property type="molecule type" value="Genomic_DNA"/>
</dbReference>
<dbReference type="InterPro" id="IPR027796">
    <property type="entry name" value="OTT_1508_deam-like"/>
</dbReference>
<protein>
    <submittedName>
        <fullName evidence="1">Uncharacterized protein</fullName>
    </submittedName>
</protein>
<gene>
    <name evidence="1" type="ORF">BD410DRAFT_840029</name>
</gene>
<dbReference type="Proteomes" id="UP000294933">
    <property type="component" value="Unassembled WGS sequence"/>
</dbReference>
<dbReference type="OrthoDB" id="10681200at2759"/>
<reference evidence="1 2" key="1">
    <citation type="submission" date="2018-06" db="EMBL/GenBank/DDBJ databases">
        <title>A transcriptomic atlas of mushroom development highlights an independent origin of complex multicellularity.</title>
        <authorList>
            <consortium name="DOE Joint Genome Institute"/>
            <person name="Krizsan K."/>
            <person name="Almasi E."/>
            <person name="Merenyi Z."/>
            <person name="Sahu N."/>
            <person name="Viragh M."/>
            <person name="Koszo T."/>
            <person name="Mondo S."/>
            <person name="Kiss B."/>
            <person name="Balint B."/>
            <person name="Kues U."/>
            <person name="Barry K."/>
            <person name="Hegedus J.C."/>
            <person name="Henrissat B."/>
            <person name="Johnson J."/>
            <person name="Lipzen A."/>
            <person name="Ohm R."/>
            <person name="Nagy I."/>
            <person name="Pangilinan J."/>
            <person name="Yan J."/>
            <person name="Xiong Y."/>
            <person name="Grigoriev I.V."/>
            <person name="Hibbett D.S."/>
            <person name="Nagy L.G."/>
        </authorList>
    </citation>
    <scope>NUCLEOTIDE SEQUENCE [LARGE SCALE GENOMIC DNA]</scope>
    <source>
        <strain evidence="1 2">SZMC22713</strain>
    </source>
</reference>
<sequence length="458" mass="52388">MDPLPLLNLFTKRASQQAKLGGNVWPLNAPTHSPHTLDVTDHFAAAFDTLAAVCETSHRIAMTVTLPPDERMIIALAENRCEVENTVEFLQSLWSALKCLRGNSGSVEKRNDIFVIAYRHGFHRLKQHVSSMWMDAMHFYGFWETSTTKSGDESIHGELRAAFRILSRVFDSLTRTDTSNPVQMVDLVTQIHSLYAHCEVLSNARAILRQWCNDYEQAFNGTARFPLRRYFTGCLALYINIVSLIDVMDKTEFDDMFCRTLRIKAIQPVIVTLDYPLDKSFYESYLDDILDRCEILAAKNSKLWQALEGEITHAIATANEMKSATIHCELRLLSFHQNQRLVSTPEEEVGTETATPPQNYIATSQPPCYACAVFMDAYRSELADVFDRMCTQAQSANPRLQVPWAMPKLGNAEVDRSVQRTVFMMICLDYAKFIGQQFGYRLPRSTQITFKRNWQYNR</sequence>